<feature type="region of interest" description="Disordered" evidence="1">
    <location>
        <begin position="1"/>
        <end position="214"/>
    </location>
</feature>
<evidence type="ECO:0000313" key="3">
    <source>
        <dbReference type="Proteomes" id="UP000736335"/>
    </source>
</evidence>
<comment type="caution">
    <text evidence="2">The sequence shown here is derived from an EMBL/GenBank/DDBJ whole genome shotgun (WGS) entry which is preliminary data.</text>
</comment>
<feature type="compositionally biased region" description="Low complexity" evidence="1">
    <location>
        <begin position="31"/>
        <end position="49"/>
    </location>
</feature>
<keyword evidence="3" id="KW-1185">Reference proteome</keyword>
<evidence type="ECO:0000256" key="1">
    <source>
        <dbReference type="SAM" id="MobiDB-lite"/>
    </source>
</evidence>
<evidence type="ECO:0000313" key="2">
    <source>
        <dbReference type="EMBL" id="KAF9793493.1"/>
    </source>
</evidence>
<dbReference type="OrthoDB" id="5599613at2759"/>
<dbReference type="AlphaFoldDB" id="A0A9P6HT10"/>
<dbReference type="EMBL" id="WIUZ02000001">
    <property type="protein sequence ID" value="KAF9793493.1"/>
    <property type="molecule type" value="Genomic_DNA"/>
</dbReference>
<gene>
    <name evidence="2" type="ORF">BJ322DRAFT_1035001</name>
</gene>
<reference evidence="2" key="2">
    <citation type="submission" date="2020-11" db="EMBL/GenBank/DDBJ databases">
        <authorList>
            <consortium name="DOE Joint Genome Institute"/>
            <person name="Kuo A."/>
            <person name="Miyauchi S."/>
            <person name="Kiss E."/>
            <person name="Drula E."/>
            <person name="Kohler A."/>
            <person name="Sanchez-Garcia M."/>
            <person name="Andreopoulos B."/>
            <person name="Barry K.W."/>
            <person name="Bonito G."/>
            <person name="Buee M."/>
            <person name="Carver A."/>
            <person name="Chen C."/>
            <person name="Cichocki N."/>
            <person name="Clum A."/>
            <person name="Culley D."/>
            <person name="Crous P.W."/>
            <person name="Fauchery L."/>
            <person name="Girlanda M."/>
            <person name="Hayes R."/>
            <person name="Keri Z."/>
            <person name="Labutti K."/>
            <person name="Lipzen A."/>
            <person name="Lombard V."/>
            <person name="Magnuson J."/>
            <person name="Maillard F."/>
            <person name="Morin E."/>
            <person name="Murat C."/>
            <person name="Nolan M."/>
            <person name="Ohm R."/>
            <person name="Pangilinan J."/>
            <person name="Pereira M."/>
            <person name="Perotto S."/>
            <person name="Peter M."/>
            <person name="Riley R."/>
            <person name="Sitrit Y."/>
            <person name="Stielow B."/>
            <person name="Szollosi G."/>
            <person name="Zifcakova L."/>
            <person name="Stursova M."/>
            <person name="Spatafora J.W."/>
            <person name="Tedersoo L."/>
            <person name="Vaario L.-M."/>
            <person name="Yamada A."/>
            <person name="Yan M."/>
            <person name="Wang P."/>
            <person name="Xu J."/>
            <person name="Bruns T."/>
            <person name="Baldrian P."/>
            <person name="Vilgalys R."/>
            <person name="Henrissat B."/>
            <person name="Grigoriev I.V."/>
            <person name="Hibbett D."/>
            <person name="Nagy L.G."/>
            <person name="Martin F.M."/>
        </authorList>
    </citation>
    <scope>NUCLEOTIDE SEQUENCE</scope>
    <source>
        <strain evidence="2">UH-Tt-Lm1</strain>
    </source>
</reference>
<feature type="region of interest" description="Disordered" evidence="1">
    <location>
        <begin position="409"/>
        <end position="487"/>
    </location>
</feature>
<feature type="compositionally biased region" description="Acidic residues" evidence="1">
    <location>
        <begin position="377"/>
        <end position="391"/>
    </location>
</feature>
<name>A0A9P6HT10_9AGAM</name>
<feature type="compositionally biased region" description="Low complexity" evidence="1">
    <location>
        <begin position="439"/>
        <end position="453"/>
    </location>
</feature>
<feature type="compositionally biased region" description="Polar residues" evidence="1">
    <location>
        <begin position="325"/>
        <end position="347"/>
    </location>
</feature>
<feature type="compositionally biased region" description="Acidic residues" evidence="1">
    <location>
        <begin position="287"/>
        <end position="298"/>
    </location>
</feature>
<protein>
    <submittedName>
        <fullName evidence="2">Uncharacterized protein</fullName>
    </submittedName>
</protein>
<feature type="compositionally biased region" description="Polar residues" evidence="1">
    <location>
        <begin position="300"/>
        <end position="310"/>
    </location>
</feature>
<reference evidence="2" key="1">
    <citation type="journal article" date="2020" name="Nat. Commun.">
        <title>Large-scale genome sequencing of mycorrhizal fungi provides insights into the early evolution of symbiotic traits.</title>
        <authorList>
            <person name="Miyauchi S."/>
            <person name="Kiss E."/>
            <person name="Kuo A."/>
            <person name="Drula E."/>
            <person name="Kohler A."/>
            <person name="Sanchez-Garcia M."/>
            <person name="Morin E."/>
            <person name="Andreopoulos B."/>
            <person name="Barry K.W."/>
            <person name="Bonito G."/>
            <person name="Buee M."/>
            <person name="Carver A."/>
            <person name="Chen C."/>
            <person name="Cichocki N."/>
            <person name="Clum A."/>
            <person name="Culley D."/>
            <person name="Crous P.W."/>
            <person name="Fauchery L."/>
            <person name="Girlanda M."/>
            <person name="Hayes R.D."/>
            <person name="Keri Z."/>
            <person name="LaButti K."/>
            <person name="Lipzen A."/>
            <person name="Lombard V."/>
            <person name="Magnuson J."/>
            <person name="Maillard F."/>
            <person name="Murat C."/>
            <person name="Nolan M."/>
            <person name="Ohm R.A."/>
            <person name="Pangilinan J."/>
            <person name="Pereira M.F."/>
            <person name="Perotto S."/>
            <person name="Peter M."/>
            <person name="Pfister S."/>
            <person name="Riley R."/>
            <person name="Sitrit Y."/>
            <person name="Stielow J.B."/>
            <person name="Szollosi G."/>
            <person name="Zifcakova L."/>
            <person name="Stursova M."/>
            <person name="Spatafora J.W."/>
            <person name="Tedersoo L."/>
            <person name="Vaario L.M."/>
            <person name="Yamada A."/>
            <person name="Yan M."/>
            <person name="Wang P."/>
            <person name="Xu J."/>
            <person name="Bruns T."/>
            <person name="Baldrian P."/>
            <person name="Vilgalys R."/>
            <person name="Dunand C."/>
            <person name="Henrissat B."/>
            <person name="Grigoriev I.V."/>
            <person name="Hibbett D."/>
            <person name="Nagy L.G."/>
            <person name="Martin F.M."/>
        </authorList>
    </citation>
    <scope>NUCLEOTIDE SEQUENCE</scope>
    <source>
        <strain evidence="2">UH-Tt-Lm1</strain>
    </source>
</reference>
<proteinExistence type="predicted"/>
<feature type="region of interest" description="Disordered" evidence="1">
    <location>
        <begin position="287"/>
        <end position="391"/>
    </location>
</feature>
<feature type="compositionally biased region" description="Polar residues" evidence="1">
    <location>
        <begin position="136"/>
        <end position="163"/>
    </location>
</feature>
<accession>A0A9P6HT10</accession>
<dbReference type="Proteomes" id="UP000736335">
    <property type="component" value="Unassembled WGS sequence"/>
</dbReference>
<organism evidence="2 3">
    <name type="scientific">Thelephora terrestris</name>
    <dbReference type="NCBI Taxonomy" id="56493"/>
    <lineage>
        <taxon>Eukaryota</taxon>
        <taxon>Fungi</taxon>
        <taxon>Dikarya</taxon>
        <taxon>Basidiomycota</taxon>
        <taxon>Agaricomycotina</taxon>
        <taxon>Agaricomycetes</taxon>
        <taxon>Thelephorales</taxon>
        <taxon>Thelephoraceae</taxon>
        <taxon>Thelephora</taxon>
    </lineage>
</organism>
<feature type="compositionally biased region" description="Low complexity" evidence="1">
    <location>
        <begin position="102"/>
        <end position="114"/>
    </location>
</feature>
<sequence>MMPPQRVNKAGVKNSRQPQKLTDYFLRKTADAATSTRSSSPLSSLSSSPAPVSDRVSSKKDVLAAPATTSTIRKSSRLSVLKSGDTAIYSVPSVHTSATNKSVGTTSISSISVGAPSLKPGSKPQNGPRGTRYRTRQANSNDASSSKRQPPPSTKSRYISLQVSPSKPSAKRKKPSSCNSDVEESDGVANVPRVALSNPSVMKENFPPAHGDRLSLSPASKKLKVGPTCSVLVAPSSLSEEHELTPPSFAKRLPEVEESVRRWRASSISFPVLSPPDIEMKDVYAQDDIDEKPMEEDFVPSSQSQPNLESNYRILPTPSPELPTENFSKFVSPASSSLTPLETTPARQSPATPPPPSSPLRKSSVSYRPLSPPPSDFPEEPMTDTIEDDDGFIAQLKAQVKAQVASELALPLSTPDSDGISVPEDLSDDSSSEEELRWSSAPTKASASTSRTTPIAMFSNSGRPTRQHKAPAREPATITKPPKKAVNPMKELLKQHKKAERGGYSAKDLRRAEEHISAIKDMKIDDPLEELLQQDPLSIRNGTFLQEGSTSATLDSQTVVNILGEDEGAMVGQILQNDKRNKAARRREVISGIELFDRAEGSAKKGRTFTASVKLVTADTSDVAFKRFKSVVERNDMHTVRLMLDHGVLKRIKPSNRGSCVRWLLEQAFTSSDEAMQEATYHALSALRFDHPLPLSAFLSTLVTLGAKPDLLKAAGFDARFPNVQHTRTERELLLEEWLILVERLSHSMTFDDVSGMITLLCLIALDRSLTPSLKRLATAAVDTIIERRVSPQMERFVCTSLLKLASDMPTPNKAALVVALGNGSPAIRRISRWLSTALIIEGTPIPEDLSTLVPTSTIRRYLESPQTGLMDAQGSEEIDYENVTDKVTLLSVALTDITRLIEGETGGCSTDPNIISAQLTNLHAKIFDTRAGHLDRSRAKAALQTLSFRVRYQVAAAQDSGLHRGKLQSYWATSNSQ</sequence>